<proteinExistence type="inferred from homology"/>
<keyword evidence="3" id="KW-1185">Reference proteome</keyword>
<dbReference type="PANTHER" id="PTHR11802">
    <property type="entry name" value="SERINE PROTEASE FAMILY S10 SERINE CARBOXYPEPTIDASE"/>
    <property type="match status" value="1"/>
</dbReference>
<sequence>MNAFALKDLFNTYKQKRNQDFFIAGQSYAAVYIPTLAREIVKNNLRSNENERIKLKGVMIGNGLVDTRVLYNSMIPFIYYHGFVDEGNWEQIKGECCNNTDVDECDFSQYGVYTKGSYLPNITSPCGQQVEYLIDIKWIFMCTNSSEYIA</sequence>
<dbReference type="AlphaFoldDB" id="A0ABD6EMW6"/>
<reference evidence="2 3" key="1">
    <citation type="submission" date="2024-08" db="EMBL/GenBank/DDBJ databases">
        <title>Gnathostoma spinigerum genome.</title>
        <authorList>
            <person name="Gonzalez-Bertolin B."/>
            <person name="Monzon S."/>
            <person name="Zaballos A."/>
            <person name="Jimenez P."/>
            <person name="Dekumyoy P."/>
            <person name="Varona S."/>
            <person name="Cuesta I."/>
            <person name="Sumanam S."/>
            <person name="Adisakwattana P."/>
            <person name="Gasser R.B."/>
            <person name="Hernandez-Gonzalez A."/>
            <person name="Young N.D."/>
            <person name="Perteguer M.J."/>
        </authorList>
    </citation>
    <scope>NUCLEOTIDE SEQUENCE [LARGE SCALE GENOMIC DNA]</scope>
    <source>
        <strain evidence="2">AL3</strain>
        <tissue evidence="2">Liver</tissue>
    </source>
</reference>
<protein>
    <recommendedName>
        <fullName evidence="4">Serine carboxypeptidase</fullName>
    </recommendedName>
</protein>
<evidence type="ECO:0000313" key="3">
    <source>
        <dbReference type="Proteomes" id="UP001608902"/>
    </source>
</evidence>
<dbReference type="InterPro" id="IPR001563">
    <property type="entry name" value="Peptidase_S10"/>
</dbReference>
<accession>A0ABD6EMW6</accession>
<comment type="caution">
    <text evidence="2">The sequence shown here is derived from an EMBL/GenBank/DDBJ whole genome shotgun (WGS) entry which is preliminary data.</text>
</comment>
<evidence type="ECO:0008006" key="4">
    <source>
        <dbReference type="Google" id="ProtNLM"/>
    </source>
</evidence>
<name>A0ABD6EMW6_9BILA</name>
<organism evidence="2 3">
    <name type="scientific">Gnathostoma spinigerum</name>
    <dbReference type="NCBI Taxonomy" id="75299"/>
    <lineage>
        <taxon>Eukaryota</taxon>
        <taxon>Metazoa</taxon>
        <taxon>Ecdysozoa</taxon>
        <taxon>Nematoda</taxon>
        <taxon>Chromadorea</taxon>
        <taxon>Rhabditida</taxon>
        <taxon>Spirurina</taxon>
        <taxon>Gnathostomatomorpha</taxon>
        <taxon>Gnathostomatoidea</taxon>
        <taxon>Gnathostomatidae</taxon>
        <taxon>Gnathostoma</taxon>
    </lineage>
</organism>
<dbReference type="Gene3D" id="3.40.50.1820">
    <property type="entry name" value="alpha/beta hydrolase"/>
    <property type="match status" value="1"/>
</dbReference>
<dbReference type="Proteomes" id="UP001608902">
    <property type="component" value="Unassembled WGS sequence"/>
</dbReference>
<evidence type="ECO:0000313" key="2">
    <source>
        <dbReference type="EMBL" id="MFH4981293.1"/>
    </source>
</evidence>
<dbReference type="Pfam" id="PF00450">
    <property type="entry name" value="Peptidase_S10"/>
    <property type="match status" value="1"/>
</dbReference>
<dbReference type="SUPFAM" id="SSF53474">
    <property type="entry name" value="alpha/beta-Hydrolases"/>
    <property type="match status" value="1"/>
</dbReference>
<comment type="similarity">
    <text evidence="1">Belongs to the peptidase S10 family.</text>
</comment>
<evidence type="ECO:0000256" key="1">
    <source>
        <dbReference type="ARBA" id="ARBA00009431"/>
    </source>
</evidence>
<gene>
    <name evidence="2" type="ORF">AB6A40_008002</name>
</gene>
<dbReference type="EMBL" id="JBGFUD010006940">
    <property type="protein sequence ID" value="MFH4981293.1"/>
    <property type="molecule type" value="Genomic_DNA"/>
</dbReference>
<dbReference type="InterPro" id="IPR029058">
    <property type="entry name" value="AB_hydrolase_fold"/>
</dbReference>